<sequence>MTGDLRVTPGGRATAGSARVSQRLLYIVSLNSRPDIPSSRRPGAHATAADLTLEEKERQTDGQADGQTDKSPMRTRGDQAFSARAPALWDHLPELPVGWSRDAAVKETRGSQLPPPLPSTASAPLPLDISIRCV</sequence>
<organism evidence="2 3">
    <name type="scientific">Pleuronectes platessa</name>
    <name type="common">European plaice</name>
    <dbReference type="NCBI Taxonomy" id="8262"/>
    <lineage>
        <taxon>Eukaryota</taxon>
        <taxon>Metazoa</taxon>
        <taxon>Chordata</taxon>
        <taxon>Craniata</taxon>
        <taxon>Vertebrata</taxon>
        <taxon>Euteleostomi</taxon>
        <taxon>Actinopterygii</taxon>
        <taxon>Neopterygii</taxon>
        <taxon>Teleostei</taxon>
        <taxon>Neoteleostei</taxon>
        <taxon>Acanthomorphata</taxon>
        <taxon>Carangaria</taxon>
        <taxon>Pleuronectiformes</taxon>
        <taxon>Pleuronectoidei</taxon>
        <taxon>Pleuronectidae</taxon>
        <taxon>Pleuronectes</taxon>
    </lineage>
</organism>
<feature type="region of interest" description="Disordered" evidence="1">
    <location>
        <begin position="31"/>
        <end position="80"/>
    </location>
</feature>
<comment type="caution">
    <text evidence="2">The sequence shown here is derived from an EMBL/GenBank/DDBJ whole genome shotgun (WGS) entry which is preliminary data.</text>
</comment>
<gene>
    <name evidence="2" type="ORF">PLEPLA_LOCUS33828</name>
</gene>
<feature type="compositionally biased region" description="Basic and acidic residues" evidence="1">
    <location>
        <begin position="67"/>
        <end position="77"/>
    </location>
</feature>
<keyword evidence="3" id="KW-1185">Reference proteome</keyword>
<accession>A0A9N7Z253</accession>
<evidence type="ECO:0000313" key="2">
    <source>
        <dbReference type="EMBL" id="CAB1446086.1"/>
    </source>
</evidence>
<evidence type="ECO:0000313" key="3">
    <source>
        <dbReference type="Proteomes" id="UP001153269"/>
    </source>
</evidence>
<name>A0A9N7Z253_PLEPL</name>
<reference evidence="2" key="1">
    <citation type="submission" date="2020-03" db="EMBL/GenBank/DDBJ databases">
        <authorList>
            <person name="Weist P."/>
        </authorList>
    </citation>
    <scope>NUCLEOTIDE SEQUENCE</scope>
</reference>
<evidence type="ECO:0000256" key="1">
    <source>
        <dbReference type="SAM" id="MobiDB-lite"/>
    </source>
</evidence>
<dbReference type="Proteomes" id="UP001153269">
    <property type="component" value="Unassembled WGS sequence"/>
</dbReference>
<feature type="region of interest" description="Disordered" evidence="1">
    <location>
        <begin position="103"/>
        <end position="124"/>
    </location>
</feature>
<protein>
    <submittedName>
        <fullName evidence="2">Uncharacterized protein</fullName>
    </submittedName>
</protein>
<dbReference type="AlphaFoldDB" id="A0A9N7Z253"/>
<dbReference type="EMBL" id="CADEAL010003890">
    <property type="protein sequence ID" value="CAB1446086.1"/>
    <property type="molecule type" value="Genomic_DNA"/>
</dbReference>
<proteinExistence type="predicted"/>